<evidence type="ECO:0000313" key="7">
    <source>
        <dbReference type="Proteomes" id="UP000002071"/>
    </source>
</evidence>
<name>C7NPN1_HALUD</name>
<sequence>MPDIQTLKSTYFVQSDDADPPTKPEPTTYENSDLVPLIDGDEYFSDLAGELAALGDGPDSDQHFVYSTGWQFDLKGLVELAPGSAGMSGKPGMRTGPFKLTASADPLLDLLKTKARAGVDVRLLGNVFWALMGTPGGWLGRQLFPNQAGAWTRVSASTLHSIADLREESKLSNDCCLNTLSHTVGSAHAKLVVLRNKNGFVAYTGGIDFEGSRHAARDHSESAWHDIQVKITGPAVQSIYDVFRALWNEQVDRDSMTFSVGDNRVPSVPSGAEDVPGKSLAASNAGTHHVQSHITIPQFNYETASFAPEGESLSFAPAGRFEVANAWQTAIEGAEEYVYIENYEFGSPTVMSWLNGRLKAESDLKVILLSGTRPPSEPALSVWSKRAIKQELLDGLNQAQKDRIAIFGREDAYVHSKTLLIDDSWVCIGSPNCSPRSLYTDIEHCVTALDEAGTLVPAYRAELWGEHLGVSESQRQAGFPLEQALHAFDNNWGSSGLGVSSPPLKRFSVSSIDSASTGVTDFQEYKHRTLDKPDSRENWGVFPG</sequence>
<dbReference type="Pfam" id="PF13091">
    <property type="entry name" value="PLDc_2"/>
    <property type="match status" value="1"/>
</dbReference>
<dbReference type="Gene3D" id="3.30.870.10">
    <property type="entry name" value="Endonuclease Chain A"/>
    <property type="match status" value="2"/>
</dbReference>
<accession>C7NPN1</accession>
<keyword evidence="1" id="KW-0677">Repeat</keyword>
<organism evidence="6 7">
    <name type="scientific">Halorhabdus utahensis (strain DSM 12940 / JCM 11049 / AX-2)</name>
    <dbReference type="NCBI Taxonomy" id="519442"/>
    <lineage>
        <taxon>Archaea</taxon>
        <taxon>Methanobacteriati</taxon>
        <taxon>Methanobacteriota</taxon>
        <taxon>Stenosarchaea group</taxon>
        <taxon>Halobacteria</taxon>
        <taxon>Halobacteriales</taxon>
        <taxon>Haloarculaceae</taxon>
        <taxon>Halorhabdus</taxon>
    </lineage>
</organism>
<dbReference type="PROSITE" id="PS50035">
    <property type="entry name" value="PLD"/>
    <property type="match status" value="2"/>
</dbReference>
<dbReference type="eggNOG" id="arCOG02041">
    <property type="taxonomic scope" value="Archaea"/>
</dbReference>
<feature type="compositionally biased region" description="Polar residues" evidence="4">
    <location>
        <begin position="1"/>
        <end position="13"/>
    </location>
</feature>
<evidence type="ECO:0000256" key="1">
    <source>
        <dbReference type="ARBA" id="ARBA00022737"/>
    </source>
</evidence>
<dbReference type="GO" id="GO:0004630">
    <property type="term" value="F:phospholipase D activity"/>
    <property type="evidence" value="ECO:0007669"/>
    <property type="project" value="TreeGrafter"/>
</dbReference>
<dbReference type="InterPro" id="IPR001736">
    <property type="entry name" value="PLipase_D/transphosphatidylase"/>
</dbReference>
<evidence type="ECO:0000256" key="4">
    <source>
        <dbReference type="SAM" id="MobiDB-lite"/>
    </source>
</evidence>
<dbReference type="SUPFAM" id="SSF56024">
    <property type="entry name" value="Phospholipase D/nuclease"/>
    <property type="match status" value="2"/>
</dbReference>
<dbReference type="PANTHER" id="PTHR18896">
    <property type="entry name" value="PHOSPHOLIPASE D"/>
    <property type="match status" value="1"/>
</dbReference>
<evidence type="ECO:0000256" key="2">
    <source>
        <dbReference type="ARBA" id="ARBA00022801"/>
    </source>
</evidence>
<dbReference type="OrthoDB" id="387707at2157"/>
<dbReference type="GeneID" id="8384929"/>
<feature type="region of interest" description="Disordered" evidence="4">
    <location>
        <begin position="1"/>
        <end position="32"/>
    </location>
</feature>
<dbReference type="KEGG" id="hut:Huta_2624"/>
<evidence type="ECO:0000259" key="5">
    <source>
        <dbReference type="PROSITE" id="PS50035"/>
    </source>
</evidence>
<dbReference type="GO" id="GO:0005886">
    <property type="term" value="C:plasma membrane"/>
    <property type="evidence" value="ECO:0007669"/>
    <property type="project" value="TreeGrafter"/>
</dbReference>
<keyword evidence="2" id="KW-0378">Hydrolase</keyword>
<dbReference type="CDD" id="cd09104">
    <property type="entry name" value="PLDc_vPLD1_2_like_1"/>
    <property type="match status" value="1"/>
</dbReference>
<gene>
    <name evidence="6" type="ordered locus">Huta_2624</name>
</gene>
<dbReference type="Proteomes" id="UP000002071">
    <property type="component" value="Chromosome"/>
</dbReference>
<dbReference type="STRING" id="519442.Huta_2624"/>
<evidence type="ECO:0000256" key="3">
    <source>
        <dbReference type="ARBA" id="ARBA00023098"/>
    </source>
</evidence>
<keyword evidence="7" id="KW-1185">Reference proteome</keyword>
<dbReference type="GO" id="GO:0009395">
    <property type="term" value="P:phospholipid catabolic process"/>
    <property type="evidence" value="ECO:0007669"/>
    <property type="project" value="TreeGrafter"/>
</dbReference>
<dbReference type="AlphaFoldDB" id="C7NPN1"/>
<dbReference type="InterPro" id="IPR025202">
    <property type="entry name" value="PLD-like_dom"/>
</dbReference>
<reference evidence="6 7" key="1">
    <citation type="journal article" date="2009" name="Stand. Genomic Sci.">
        <title>Complete genome sequence of Halorhabdus utahensis type strain (AX-2).</title>
        <authorList>
            <person name="Anderson I."/>
            <person name="Tindall B.J."/>
            <person name="Pomrenke H."/>
            <person name="Goker M."/>
            <person name="Lapidus A."/>
            <person name="Nolan M."/>
            <person name="Copeland A."/>
            <person name="Glavina Del Rio T."/>
            <person name="Chen F."/>
            <person name="Tice H."/>
            <person name="Cheng J.F."/>
            <person name="Lucas S."/>
            <person name="Chertkov O."/>
            <person name="Bruce D."/>
            <person name="Brettin T."/>
            <person name="Detter J.C."/>
            <person name="Han C."/>
            <person name="Goodwin L."/>
            <person name="Land M."/>
            <person name="Hauser L."/>
            <person name="Chang Y.J."/>
            <person name="Jeffries C.D."/>
            <person name="Pitluck S."/>
            <person name="Pati A."/>
            <person name="Mavromatis K."/>
            <person name="Ivanova N."/>
            <person name="Ovchinnikova G."/>
            <person name="Chen A."/>
            <person name="Palaniappan K."/>
            <person name="Chain P."/>
            <person name="Rohde M."/>
            <person name="Bristow J."/>
            <person name="Eisen J.A."/>
            <person name="Markowitz V."/>
            <person name="Hugenholtz P."/>
            <person name="Kyrpides N.C."/>
            <person name="Klenk H.P."/>
        </authorList>
    </citation>
    <scope>NUCLEOTIDE SEQUENCE [LARGE SCALE GENOMIC DNA]</scope>
    <source>
        <strain evidence="7">DSM 12940 / JCM 11049 / AX-2</strain>
    </source>
</reference>
<keyword evidence="3" id="KW-0443">Lipid metabolism</keyword>
<protein>
    <submittedName>
        <fullName evidence="6">Phospholipase D/Transphosphatidylase</fullName>
    </submittedName>
</protein>
<dbReference type="EMBL" id="CP001687">
    <property type="protein sequence ID" value="ACV12786.1"/>
    <property type="molecule type" value="Genomic_DNA"/>
</dbReference>
<dbReference type="SMART" id="SM00155">
    <property type="entry name" value="PLDc"/>
    <property type="match status" value="2"/>
</dbReference>
<dbReference type="CDD" id="cd09105">
    <property type="entry name" value="PLDc_vPLD1_2_like_2"/>
    <property type="match status" value="1"/>
</dbReference>
<dbReference type="HOGENOM" id="CLU_460616_0_0_2"/>
<proteinExistence type="predicted"/>
<evidence type="ECO:0000313" key="6">
    <source>
        <dbReference type="EMBL" id="ACV12786.1"/>
    </source>
</evidence>
<feature type="domain" description="PLD phosphodiesterase" evidence="5">
    <location>
        <begin position="410"/>
        <end position="437"/>
    </location>
</feature>
<feature type="domain" description="PLD phosphodiesterase" evidence="5">
    <location>
        <begin position="183"/>
        <end position="213"/>
    </location>
</feature>
<dbReference type="RefSeq" id="WP_015790348.1">
    <property type="nucleotide sequence ID" value="NC_013158.1"/>
</dbReference>
<dbReference type="InterPro" id="IPR015679">
    <property type="entry name" value="PLipase_D_fam"/>
</dbReference>
<dbReference type="PANTHER" id="PTHR18896:SF60">
    <property type="entry name" value="PHOSPHOLIPASE D"/>
    <property type="match status" value="1"/>
</dbReference>